<evidence type="ECO:0000256" key="3">
    <source>
        <dbReference type="ARBA" id="ARBA00022723"/>
    </source>
</evidence>
<dbReference type="GO" id="GO:0046872">
    <property type="term" value="F:metal ion binding"/>
    <property type="evidence" value="ECO:0007669"/>
    <property type="project" value="UniProtKB-KW"/>
</dbReference>
<keyword evidence="9" id="KW-1185">Reference proteome</keyword>
<evidence type="ECO:0000313" key="8">
    <source>
        <dbReference type="EMBL" id="BAH75796.1"/>
    </source>
</evidence>
<dbReference type="SUPFAM" id="SSF54862">
    <property type="entry name" value="4Fe-4S ferredoxins"/>
    <property type="match status" value="1"/>
</dbReference>
<evidence type="ECO:0000256" key="2">
    <source>
        <dbReference type="ARBA" id="ARBA00022643"/>
    </source>
</evidence>
<organism evidence="8 9">
    <name type="scientific">Solidesulfovibrio magneticus (strain ATCC 700980 / DSM 13731 / RS-1)</name>
    <name type="common">Desulfovibrio magneticus</name>
    <dbReference type="NCBI Taxonomy" id="573370"/>
    <lineage>
        <taxon>Bacteria</taxon>
        <taxon>Pseudomonadati</taxon>
        <taxon>Thermodesulfobacteriota</taxon>
        <taxon>Desulfovibrionia</taxon>
        <taxon>Desulfovibrionales</taxon>
        <taxon>Desulfovibrionaceae</taxon>
        <taxon>Solidesulfovibrio</taxon>
    </lineage>
</organism>
<dbReference type="SUPFAM" id="SSF55469">
    <property type="entry name" value="FMN-dependent nitroreductase-like"/>
    <property type="match status" value="1"/>
</dbReference>
<gene>
    <name evidence="8" type="ordered locus">DMR_23050</name>
</gene>
<sequence length="304" mass="32060">MVRMGSDSPILDAAACVGCGECVTVCPSGVLSLGDGLVVVAGAGCIGCGQCRAVCPQCALTIPGDDPWAQAYDVIEPSGEQIAPGGCQAGRLVDIMRSRRSCRRYLERPVPGPVIEDVIRAGITAPSGTNSQAWTFTVLATRAAVMSLGQAVAGFFGRVNRLAANRLVRKGYALLGRRELEDYYREHYASVAEALAAWERDRTDRLFHGATAVVVVGSRPGASCPAEDALLATGNMLLAAHCLGLGSCLIGYAVEAMRHDKRVKAAAGLPREETVHAVLALGWPAVAYARPAGRRRPLVRYKTA</sequence>
<dbReference type="PROSITE" id="PS00198">
    <property type="entry name" value="4FE4S_FER_1"/>
    <property type="match status" value="2"/>
</dbReference>
<evidence type="ECO:0000256" key="4">
    <source>
        <dbReference type="ARBA" id="ARBA00023002"/>
    </source>
</evidence>
<keyword evidence="5" id="KW-0408">Iron</keyword>
<protein>
    <submittedName>
        <fullName evidence="8">Nitroreductase family protein</fullName>
    </submittedName>
</protein>
<keyword evidence="4" id="KW-0560">Oxidoreductase</keyword>
<dbReference type="GO" id="GO:0051536">
    <property type="term" value="F:iron-sulfur cluster binding"/>
    <property type="evidence" value="ECO:0007669"/>
    <property type="project" value="UniProtKB-KW"/>
</dbReference>
<accession>C4XSV4</accession>
<dbReference type="InterPro" id="IPR029479">
    <property type="entry name" value="Nitroreductase"/>
</dbReference>
<evidence type="ECO:0000256" key="1">
    <source>
        <dbReference type="ARBA" id="ARBA00022630"/>
    </source>
</evidence>
<evidence type="ECO:0000256" key="5">
    <source>
        <dbReference type="ARBA" id="ARBA00023004"/>
    </source>
</evidence>
<keyword evidence="3" id="KW-0479">Metal-binding</keyword>
<evidence type="ECO:0000259" key="7">
    <source>
        <dbReference type="PROSITE" id="PS51379"/>
    </source>
</evidence>
<dbReference type="PROSITE" id="PS51379">
    <property type="entry name" value="4FE4S_FER_2"/>
    <property type="match status" value="2"/>
</dbReference>
<feature type="domain" description="4Fe-4S ferredoxin-type" evidence="7">
    <location>
        <begin position="45"/>
        <end position="65"/>
    </location>
</feature>
<dbReference type="InterPro" id="IPR000415">
    <property type="entry name" value="Nitroreductase-like"/>
</dbReference>
<dbReference type="AlphaFoldDB" id="C4XSV4"/>
<dbReference type="EMBL" id="AP010904">
    <property type="protein sequence ID" value="BAH75796.1"/>
    <property type="molecule type" value="Genomic_DNA"/>
</dbReference>
<dbReference type="Gene3D" id="3.30.70.20">
    <property type="match status" value="1"/>
</dbReference>
<feature type="domain" description="4Fe-4S ferredoxin-type" evidence="7">
    <location>
        <begin position="7"/>
        <end position="36"/>
    </location>
</feature>
<dbReference type="Proteomes" id="UP000009071">
    <property type="component" value="Chromosome"/>
</dbReference>
<dbReference type="HOGENOM" id="CLU_070764_2_1_7"/>
<proteinExistence type="predicted"/>
<evidence type="ECO:0000256" key="6">
    <source>
        <dbReference type="ARBA" id="ARBA00023014"/>
    </source>
</evidence>
<evidence type="ECO:0000313" key="9">
    <source>
        <dbReference type="Proteomes" id="UP000009071"/>
    </source>
</evidence>
<keyword evidence="1" id="KW-0285">Flavoprotein</keyword>
<dbReference type="Pfam" id="PF00881">
    <property type="entry name" value="Nitroreductase"/>
    <property type="match status" value="1"/>
</dbReference>
<dbReference type="Pfam" id="PF13237">
    <property type="entry name" value="Fer4_10"/>
    <property type="match status" value="1"/>
</dbReference>
<dbReference type="InterPro" id="IPR017900">
    <property type="entry name" value="4Fe4S_Fe_S_CS"/>
</dbReference>
<dbReference type="PANTHER" id="PTHR23026:SF90">
    <property type="entry name" value="IODOTYROSINE DEIODINASE 1"/>
    <property type="match status" value="1"/>
</dbReference>
<dbReference type="STRING" id="573370.DMR_23050"/>
<reference evidence="8 9" key="1">
    <citation type="journal article" date="2009" name="Genome Res.">
        <title>Whole genome sequence of Desulfovibrio magneticus strain RS-1 revealed common gene clusters in magnetotactic bacteria.</title>
        <authorList>
            <person name="Nakazawa H."/>
            <person name="Arakaki A."/>
            <person name="Narita-Yamada S."/>
            <person name="Yashiro I."/>
            <person name="Jinno K."/>
            <person name="Aoki N."/>
            <person name="Tsuruyama A."/>
            <person name="Okamura Y."/>
            <person name="Tanikawa S."/>
            <person name="Fujita N."/>
            <person name="Takeyama H."/>
            <person name="Matsunaga T."/>
        </authorList>
    </citation>
    <scope>NUCLEOTIDE SEQUENCE [LARGE SCALE GENOMIC DNA]</scope>
    <source>
        <strain evidence="9">ATCC 700980 / DSM 13731 / RS-1</strain>
    </source>
</reference>
<dbReference type="GO" id="GO:0016491">
    <property type="term" value="F:oxidoreductase activity"/>
    <property type="evidence" value="ECO:0007669"/>
    <property type="project" value="UniProtKB-KW"/>
</dbReference>
<dbReference type="InterPro" id="IPR050627">
    <property type="entry name" value="Nitroreductase/BluB"/>
</dbReference>
<keyword evidence="6" id="KW-0411">Iron-sulfur</keyword>
<dbReference type="eggNOG" id="COG0778">
    <property type="taxonomic scope" value="Bacteria"/>
</dbReference>
<dbReference type="PANTHER" id="PTHR23026">
    <property type="entry name" value="NADPH NITROREDUCTASE"/>
    <property type="match status" value="1"/>
</dbReference>
<dbReference type="InterPro" id="IPR017896">
    <property type="entry name" value="4Fe4S_Fe-S-bd"/>
</dbReference>
<dbReference type="Gene3D" id="3.40.109.10">
    <property type="entry name" value="NADH Oxidase"/>
    <property type="match status" value="1"/>
</dbReference>
<dbReference type="KEGG" id="dma:DMR_23050"/>
<name>C4XSV4_SOLM1</name>
<keyword evidence="2" id="KW-0288">FMN</keyword>